<dbReference type="HOGENOM" id="CLU_069356_12_4_4"/>
<dbReference type="InterPro" id="IPR001647">
    <property type="entry name" value="HTH_TetR"/>
</dbReference>
<dbReference type="SUPFAM" id="SSF46689">
    <property type="entry name" value="Homeodomain-like"/>
    <property type="match status" value="1"/>
</dbReference>
<keyword evidence="4" id="KW-0804">Transcription</keyword>
<dbReference type="Pfam" id="PF00440">
    <property type="entry name" value="TetR_N"/>
    <property type="match status" value="1"/>
</dbReference>
<dbReference type="AlphaFoldDB" id="V8QVQ7"/>
<evidence type="ECO:0000256" key="4">
    <source>
        <dbReference type="ARBA" id="ARBA00023163"/>
    </source>
</evidence>
<dbReference type="Gene3D" id="1.10.10.60">
    <property type="entry name" value="Homeodomain-like"/>
    <property type="match status" value="1"/>
</dbReference>
<feature type="domain" description="HTH tetR-type" evidence="6">
    <location>
        <begin position="6"/>
        <end position="66"/>
    </location>
</feature>
<dbReference type="InterPro" id="IPR009057">
    <property type="entry name" value="Homeodomain-like_sf"/>
</dbReference>
<organism evidence="7 8">
    <name type="scientific">Advenella kashmirensis W13003</name>
    <dbReference type="NCBI Taxonomy" id="1424334"/>
    <lineage>
        <taxon>Bacteria</taxon>
        <taxon>Pseudomonadati</taxon>
        <taxon>Pseudomonadota</taxon>
        <taxon>Betaproteobacteria</taxon>
        <taxon>Burkholderiales</taxon>
        <taxon>Alcaligenaceae</taxon>
    </lineage>
</organism>
<sequence length="212" mass="24084">MASRDPDRRRKIIEASRRLFARYGYSGASISMIAAETGLTKAALYHHFPNKEAIYRASSTTGMDELLYEVTRAISAEKGTAEDRLRAYMHASVQQYERNQDSWMSGSAIFWTAASEEARAQILEVRDAYENLLKQIIQDGIDAGVFRQDIEVKLSSKFLLSIVNQLPKWYRSGGKYSATQIIDIYLDTYLDGVRARTPSTRNPARRSSRRSP</sequence>
<name>V8QVQ7_9BURK</name>
<dbReference type="Proteomes" id="UP000018733">
    <property type="component" value="Unassembled WGS sequence"/>
</dbReference>
<evidence type="ECO:0000256" key="2">
    <source>
        <dbReference type="ARBA" id="ARBA00023015"/>
    </source>
</evidence>
<dbReference type="PANTHER" id="PTHR30055">
    <property type="entry name" value="HTH-TYPE TRANSCRIPTIONAL REGULATOR RUTR"/>
    <property type="match status" value="1"/>
</dbReference>
<keyword evidence="2" id="KW-0805">Transcription regulation</keyword>
<reference evidence="7 8" key="1">
    <citation type="journal article" date="2014" name="Genome Announc.">
        <title>Draft Genome Sequence of Advenella kashmirensis Strain W13003, a Polycyclic Aromatic Hydrocarbon-Degrading Bacterium.</title>
        <authorList>
            <person name="Wang X."/>
            <person name="Jin D."/>
            <person name="Zhou L."/>
            <person name="Wu L."/>
            <person name="An W."/>
            <person name="Zhao L."/>
        </authorList>
    </citation>
    <scope>NUCLEOTIDE SEQUENCE [LARGE SCALE GENOMIC DNA]</scope>
    <source>
        <strain evidence="7 8">W13003</strain>
    </source>
</reference>
<dbReference type="Gene3D" id="1.10.357.10">
    <property type="entry name" value="Tetracycline Repressor, domain 2"/>
    <property type="match status" value="1"/>
</dbReference>
<keyword evidence="3 5" id="KW-0238">DNA-binding</keyword>
<dbReference type="PRINTS" id="PR00455">
    <property type="entry name" value="HTHTETR"/>
</dbReference>
<dbReference type="InterPro" id="IPR050109">
    <property type="entry name" value="HTH-type_TetR-like_transc_reg"/>
</dbReference>
<dbReference type="STRING" id="1424334.W822_06645"/>
<dbReference type="PATRIC" id="fig|1424334.3.peg.1326"/>
<dbReference type="eggNOG" id="COG1309">
    <property type="taxonomic scope" value="Bacteria"/>
</dbReference>
<dbReference type="InterPro" id="IPR041490">
    <property type="entry name" value="KstR2_TetR_C"/>
</dbReference>
<evidence type="ECO:0000313" key="8">
    <source>
        <dbReference type="Proteomes" id="UP000018733"/>
    </source>
</evidence>
<evidence type="ECO:0000259" key="6">
    <source>
        <dbReference type="PROSITE" id="PS50977"/>
    </source>
</evidence>
<protein>
    <recommendedName>
        <fullName evidence="6">HTH tetR-type domain-containing protein</fullName>
    </recommendedName>
</protein>
<evidence type="ECO:0000256" key="5">
    <source>
        <dbReference type="PROSITE-ProRule" id="PRU00335"/>
    </source>
</evidence>
<keyword evidence="1" id="KW-0678">Repressor</keyword>
<dbReference type="RefSeq" id="WP_024004313.1">
    <property type="nucleotide sequence ID" value="NZ_KI650979.1"/>
</dbReference>
<proteinExistence type="predicted"/>
<dbReference type="Pfam" id="PF17932">
    <property type="entry name" value="TetR_C_24"/>
    <property type="match status" value="1"/>
</dbReference>
<dbReference type="PROSITE" id="PS50977">
    <property type="entry name" value="HTH_TETR_2"/>
    <property type="match status" value="1"/>
</dbReference>
<dbReference type="GO" id="GO:0003700">
    <property type="term" value="F:DNA-binding transcription factor activity"/>
    <property type="evidence" value="ECO:0007669"/>
    <property type="project" value="TreeGrafter"/>
</dbReference>
<gene>
    <name evidence="7" type="ORF">W822_06645</name>
</gene>
<keyword evidence="8" id="KW-1185">Reference proteome</keyword>
<evidence type="ECO:0000313" key="7">
    <source>
        <dbReference type="EMBL" id="ETF03443.1"/>
    </source>
</evidence>
<dbReference type="GO" id="GO:0000976">
    <property type="term" value="F:transcription cis-regulatory region binding"/>
    <property type="evidence" value="ECO:0007669"/>
    <property type="project" value="TreeGrafter"/>
</dbReference>
<dbReference type="SUPFAM" id="SSF48498">
    <property type="entry name" value="Tetracyclin repressor-like, C-terminal domain"/>
    <property type="match status" value="1"/>
</dbReference>
<accession>V8QVQ7</accession>
<dbReference type="PROSITE" id="PS01081">
    <property type="entry name" value="HTH_TETR_1"/>
    <property type="match status" value="1"/>
</dbReference>
<dbReference type="InterPro" id="IPR023772">
    <property type="entry name" value="DNA-bd_HTH_TetR-type_CS"/>
</dbReference>
<dbReference type="PANTHER" id="PTHR30055:SF175">
    <property type="entry name" value="HTH-TYPE TRANSCRIPTIONAL REPRESSOR KSTR2"/>
    <property type="match status" value="1"/>
</dbReference>
<dbReference type="OrthoDB" id="2356263at2"/>
<comment type="caution">
    <text evidence="7">The sequence shown here is derived from an EMBL/GenBank/DDBJ whole genome shotgun (WGS) entry which is preliminary data.</text>
</comment>
<feature type="DNA-binding region" description="H-T-H motif" evidence="5">
    <location>
        <begin position="29"/>
        <end position="48"/>
    </location>
</feature>
<evidence type="ECO:0000256" key="3">
    <source>
        <dbReference type="ARBA" id="ARBA00023125"/>
    </source>
</evidence>
<dbReference type="InterPro" id="IPR036271">
    <property type="entry name" value="Tet_transcr_reg_TetR-rel_C_sf"/>
</dbReference>
<dbReference type="EMBL" id="AYXT01000009">
    <property type="protein sequence ID" value="ETF03443.1"/>
    <property type="molecule type" value="Genomic_DNA"/>
</dbReference>
<evidence type="ECO:0000256" key="1">
    <source>
        <dbReference type="ARBA" id="ARBA00022491"/>
    </source>
</evidence>